<evidence type="ECO:0000256" key="3">
    <source>
        <dbReference type="ARBA" id="ARBA00022605"/>
    </source>
</evidence>
<evidence type="ECO:0000256" key="5">
    <source>
        <dbReference type="ARBA" id="ARBA00022822"/>
    </source>
</evidence>
<evidence type="ECO:0000313" key="11">
    <source>
        <dbReference type="Proteomes" id="UP000603234"/>
    </source>
</evidence>
<proteinExistence type="inferred from homology"/>
<reference evidence="10 11" key="1">
    <citation type="journal article" date="2020" name="mSystems">
        <title>Defining Genomic and Predicted Metabolic Features of the Acetobacterium Genus.</title>
        <authorList>
            <person name="Ross D.E."/>
            <person name="Marshall C.W."/>
            <person name="Gulliver D."/>
            <person name="May H.D."/>
            <person name="Norman R.S."/>
        </authorList>
    </citation>
    <scope>NUCLEOTIDE SEQUENCE [LARGE SCALE GENOMIC DNA]</scope>
    <source>
        <strain evidence="10 11">DSM 8238</strain>
    </source>
</reference>
<name>A0ABR6WVZ7_9FIRM</name>
<dbReference type="EC" id="4.1.1.48" evidence="8"/>
<dbReference type="InterPro" id="IPR013785">
    <property type="entry name" value="Aldolase_TIM"/>
</dbReference>
<organism evidence="10 11">
    <name type="scientific">Acetobacterium fimetarium</name>
    <dbReference type="NCBI Taxonomy" id="52691"/>
    <lineage>
        <taxon>Bacteria</taxon>
        <taxon>Bacillati</taxon>
        <taxon>Bacillota</taxon>
        <taxon>Clostridia</taxon>
        <taxon>Eubacteriales</taxon>
        <taxon>Eubacteriaceae</taxon>
        <taxon>Acetobacterium</taxon>
    </lineage>
</organism>
<dbReference type="PROSITE" id="PS00614">
    <property type="entry name" value="IGPS"/>
    <property type="match status" value="1"/>
</dbReference>
<keyword evidence="4 8" id="KW-0210">Decarboxylase</keyword>
<keyword evidence="6 8" id="KW-0057">Aromatic amino acid biosynthesis</keyword>
<dbReference type="PANTHER" id="PTHR22854:SF2">
    <property type="entry name" value="INDOLE-3-GLYCEROL-PHOSPHATE SYNTHASE"/>
    <property type="match status" value="1"/>
</dbReference>
<dbReference type="EMBL" id="WJBC01000013">
    <property type="protein sequence ID" value="MBC3804755.1"/>
    <property type="molecule type" value="Genomic_DNA"/>
</dbReference>
<protein>
    <recommendedName>
        <fullName evidence="8">Indole-3-glycerol phosphate synthase</fullName>
        <shortName evidence="8">IGPS</shortName>
        <ecNumber evidence="8">4.1.1.48</ecNumber>
    </recommendedName>
</protein>
<dbReference type="Gene3D" id="3.20.20.70">
    <property type="entry name" value="Aldolase class I"/>
    <property type="match status" value="1"/>
</dbReference>
<keyword evidence="7 8" id="KW-0456">Lyase</keyword>
<dbReference type="Pfam" id="PF00218">
    <property type="entry name" value="IGPS"/>
    <property type="match status" value="1"/>
</dbReference>
<evidence type="ECO:0000256" key="4">
    <source>
        <dbReference type="ARBA" id="ARBA00022793"/>
    </source>
</evidence>
<feature type="domain" description="Indole-3-glycerol phosphate synthase" evidence="9">
    <location>
        <begin position="3"/>
        <end position="252"/>
    </location>
</feature>
<dbReference type="SUPFAM" id="SSF51366">
    <property type="entry name" value="Ribulose-phoshate binding barrel"/>
    <property type="match status" value="1"/>
</dbReference>
<comment type="pathway">
    <text evidence="2 8">Amino-acid biosynthesis; L-tryptophan biosynthesis; L-tryptophan from chorismate: step 4/5.</text>
</comment>
<dbReference type="HAMAP" id="MF_00134_B">
    <property type="entry name" value="IGPS_B"/>
    <property type="match status" value="1"/>
</dbReference>
<dbReference type="InterPro" id="IPR013798">
    <property type="entry name" value="Indole-3-glycerol_P_synth_dom"/>
</dbReference>
<evidence type="ECO:0000256" key="7">
    <source>
        <dbReference type="ARBA" id="ARBA00023239"/>
    </source>
</evidence>
<evidence type="ECO:0000256" key="1">
    <source>
        <dbReference type="ARBA" id="ARBA00001633"/>
    </source>
</evidence>
<evidence type="ECO:0000256" key="8">
    <source>
        <dbReference type="HAMAP-Rule" id="MF_00134"/>
    </source>
</evidence>
<evidence type="ECO:0000259" key="9">
    <source>
        <dbReference type="Pfam" id="PF00218"/>
    </source>
</evidence>
<dbReference type="PANTHER" id="PTHR22854">
    <property type="entry name" value="TRYPTOPHAN BIOSYNTHESIS PROTEIN"/>
    <property type="match status" value="1"/>
</dbReference>
<comment type="catalytic activity">
    <reaction evidence="1 8">
        <text>1-(2-carboxyphenylamino)-1-deoxy-D-ribulose 5-phosphate + H(+) = (1S,2R)-1-C-(indol-3-yl)glycerol 3-phosphate + CO2 + H2O</text>
        <dbReference type="Rhea" id="RHEA:23476"/>
        <dbReference type="ChEBI" id="CHEBI:15377"/>
        <dbReference type="ChEBI" id="CHEBI:15378"/>
        <dbReference type="ChEBI" id="CHEBI:16526"/>
        <dbReference type="ChEBI" id="CHEBI:58613"/>
        <dbReference type="ChEBI" id="CHEBI:58866"/>
        <dbReference type="EC" id="4.1.1.48"/>
    </reaction>
</comment>
<comment type="similarity">
    <text evidence="8">Belongs to the TrpC family.</text>
</comment>
<dbReference type="InterPro" id="IPR011060">
    <property type="entry name" value="RibuloseP-bd_barrel"/>
</dbReference>
<dbReference type="InterPro" id="IPR001468">
    <property type="entry name" value="Indole-3-GlycerolPSynthase_CS"/>
</dbReference>
<dbReference type="InterPro" id="IPR045186">
    <property type="entry name" value="Indole-3-glycerol_P_synth"/>
</dbReference>
<keyword evidence="11" id="KW-1185">Reference proteome</keyword>
<dbReference type="RefSeq" id="WP_186842635.1">
    <property type="nucleotide sequence ID" value="NZ_WJBC01000013.1"/>
</dbReference>
<gene>
    <name evidence="8 10" type="primary">trpC</name>
    <name evidence="10" type="ORF">GH808_09970</name>
</gene>
<dbReference type="Proteomes" id="UP000603234">
    <property type="component" value="Unassembled WGS sequence"/>
</dbReference>
<comment type="caution">
    <text evidence="10">The sequence shown here is derived from an EMBL/GenBank/DDBJ whole genome shotgun (WGS) entry which is preliminary data.</text>
</comment>
<sequence>MILDRIVKSTEKRVAALKETASCATLKAQTKMPEQPFTFEKALSGEGMVFICEVKKASPSKGVIAVDFPYLKIAKEYQAAGAAAISVLTEPEFFQGSNAYLTEIKKNVSIPVLRKDFIIDEIQIYESSLMGADAILLICSILEADQIKKYIRIADSLGLSALVEAHDEAEVKKAINAGARIIGVNNRNLKTFEVDVNNSVRFRRLVPPEIHFVSESGIKTPNDIKILHENGVNAVLIGETLMISGDKWGKLQELKGLQDRQEAVR</sequence>
<evidence type="ECO:0000313" key="10">
    <source>
        <dbReference type="EMBL" id="MBC3804755.1"/>
    </source>
</evidence>
<keyword evidence="5 8" id="KW-0822">Tryptophan biosynthesis</keyword>
<keyword evidence="3 8" id="KW-0028">Amino-acid biosynthesis</keyword>
<accession>A0ABR6WVZ7</accession>
<dbReference type="NCBIfam" id="NF001377">
    <property type="entry name" value="PRK00278.2-4"/>
    <property type="match status" value="1"/>
</dbReference>
<dbReference type="CDD" id="cd00331">
    <property type="entry name" value="IGPS"/>
    <property type="match status" value="1"/>
</dbReference>
<evidence type="ECO:0000256" key="6">
    <source>
        <dbReference type="ARBA" id="ARBA00023141"/>
    </source>
</evidence>
<dbReference type="GO" id="GO:0004425">
    <property type="term" value="F:indole-3-glycerol-phosphate synthase activity"/>
    <property type="evidence" value="ECO:0007669"/>
    <property type="project" value="UniProtKB-EC"/>
</dbReference>
<evidence type="ECO:0000256" key="2">
    <source>
        <dbReference type="ARBA" id="ARBA00004696"/>
    </source>
</evidence>